<comment type="caution">
    <text evidence="1">The sequence shown here is derived from an EMBL/GenBank/DDBJ whole genome shotgun (WGS) entry which is preliminary data.</text>
</comment>
<reference evidence="1" key="1">
    <citation type="submission" date="2019-10" db="EMBL/GenBank/DDBJ databases">
        <authorList>
            <consortium name="DOE Joint Genome Institute"/>
            <person name="Kuo A."/>
            <person name="Miyauchi S."/>
            <person name="Kiss E."/>
            <person name="Drula E."/>
            <person name="Kohler A."/>
            <person name="Sanchez-Garcia M."/>
            <person name="Andreopoulos B."/>
            <person name="Barry K.W."/>
            <person name="Bonito G."/>
            <person name="Buee M."/>
            <person name="Carver A."/>
            <person name="Chen C."/>
            <person name="Cichocki N."/>
            <person name="Clum A."/>
            <person name="Culley D."/>
            <person name="Crous P.W."/>
            <person name="Fauchery L."/>
            <person name="Girlanda M."/>
            <person name="Hayes R."/>
            <person name="Keri Z."/>
            <person name="Labutti K."/>
            <person name="Lipzen A."/>
            <person name="Lombard V."/>
            <person name="Magnuson J."/>
            <person name="Maillard F."/>
            <person name="Morin E."/>
            <person name="Murat C."/>
            <person name="Nolan M."/>
            <person name="Ohm R."/>
            <person name="Pangilinan J."/>
            <person name="Pereira M."/>
            <person name="Perotto S."/>
            <person name="Peter M."/>
            <person name="Riley R."/>
            <person name="Sitrit Y."/>
            <person name="Stielow B."/>
            <person name="Szollosi G."/>
            <person name="Zifcakova L."/>
            <person name="Stursova M."/>
            <person name="Spatafora J.W."/>
            <person name="Tedersoo L."/>
            <person name="Vaario L.-M."/>
            <person name="Yamada A."/>
            <person name="Yan M."/>
            <person name="Wang P."/>
            <person name="Xu J."/>
            <person name="Bruns T."/>
            <person name="Baldrian P."/>
            <person name="Vilgalys R."/>
            <person name="Henrissat B."/>
            <person name="Grigoriev I.V."/>
            <person name="Hibbett D."/>
            <person name="Nagy L.G."/>
            <person name="Martin F.M."/>
        </authorList>
    </citation>
    <scope>NUCLEOTIDE SEQUENCE</scope>
    <source>
        <strain evidence="1">P2</strain>
    </source>
</reference>
<organism evidence="1 2">
    <name type="scientific">Thelephora ganbajun</name>
    <name type="common">Ganba fungus</name>
    <dbReference type="NCBI Taxonomy" id="370292"/>
    <lineage>
        <taxon>Eukaryota</taxon>
        <taxon>Fungi</taxon>
        <taxon>Dikarya</taxon>
        <taxon>Basidiomycota</taxon>
        <taxon>Agaricomycotina</taxon>
        <taxon>Agaricomycetes</taxon>
        <taxon>Thelephorales</taxon>
        <taxon>Thelephoraceae</taxon>
        <taxon>Thelephora</taxon>
    </lineage>
</organism>
<dbReference type="Proteomes" id="UP000886501">
    <property type="component" value="Unassembled WGS sequence"/>
</dbReference>
<protein>
    <submittedName>
        <fullName evidence="1">Uncharacterized protein</fullName>
    </submittedName>
</protein>
<evidence type="ECO:0000313" key="2">
    <source>
        <dbReference type="Proteomes" id="UP000886501"/>
    </source>
</evidence>
<name>A0ACB6YYG4_THEGA</name>
<gene>
    <name evidence="1" type="ORF">BDM02DRAFT_3105863</name>
</gene>
<reference evidence="1" key="2">
    <citation type="journal article" date="2020" name="Nat. Commun.">
        <title>Large-scale genome sequencing of mycorrhizal fungi provides insights into the early evolution of symbiotic traits.</title>
        <authorList>
            <person name="Miyauchi S."/>
            <person name="Kiss E."/>
            <person name="Kuo A."/>
            <person name="Drula E."/>
            <person name="Kohler A."/>
            <person name="Sanchez-Garcia M."/>
            <person name="Morin E."/>
            <person name="Andreopoulos B."/>
            <person name="Barry K.W."/>
            <person name="Bonito G."/>
            <person name="Buee M."/>
            <person name="Carver A."/>
            <person name="Chen C."/>
            <person name="Cichocki N."/>
            <person name="Clum A."/>
            <person name="Culley D."/>
            <person name="Crous P.W."/>
            <person name="Fauchery L."/>
            <person name="Girlanda M."/>
            <person name="Hayes R.D."/>
            <person name="Keri Z."/>
            <person name="LaButti K."/>
            <person name="Lipzen A."/>
            <person name="Lombard V."/>
            <person name="Magnuson J."/>
            <person name="Maillard F."/>
            <person name="Murat C."/>
            <person name="Nolan M."/>
            <person name="Ohm R.A."/>
            <person name="Pangilinan J."/>
            <person name="Pereira M.F."/>
            <person name="Perotto S."/>
            <person name="Peter M."/>
            <person name="Pfister S."/>
            <person name="Riley R."/>
            <person name="Sitrit Y."/>
            <person name="Stielow J.B."/>
            <person name="Szollosi G."/>
            <person name="Zifcakova L."/>
            <person name="Stursova M."/>
            <person name="Spatafora J.W."/>
            <person name="Tedersoo L."/>
            <person name="Vaario L.M."/>
            <person name="Yamada A."/>
            <person name="Yan M."/>
            <person name="Wang P."/>
            <person name="Xu J."/>
            <person name="Bruns T."/>
            <person name="Baldrian P."/>
            <person name="Vilgalys R."/>
            <person name="Dunand C."/>
            <person name="Henrissat B."/>
            <person name="Grigoriev I.V."/>
            <person name="Hibbett D."/>
            <person name="Nagy L.G."/>
            <person name="Martin F.M."/>
        </authorList>
    </citation>
    <scope>NUCLEOTIDE SEQUENCE</scope>
    <source>
        <strain evidence="1">P2</strain>
    </source>
</reference>
<evidence type="ECO:0000313" key="1">
    <source>
        <dbReference type="EMBL" id="KAF9642274.1"/>
    </source>
</evidence>
<dbReference type="EMBL" id="MU118563">
    <property type="protein sequence ID" value="KAF9642274.1"/>
    <property type="molecule type" value="Genomic_DNA"/>
</dbReference>
<proteinExistence type="predicted"/>
<keyword evidence="2" id="KW-1185">Reference proteome</keyword>
<sequence length="236" mass="27122">MRLNKALTSIPRDPLTSVNLRAISHKYNVSYDTLWRRHHGETQPWKTAFKNLQKLTPAQEERVVNWAIFLSIQGQPVDKDTLTPKLIQLYPAWARTSGPSNCWWDLFFRWHPEIKLQKVSGIPPKHAQAFNFTAVNELFELLDAVMKAYNIPWRLVLNTDEKGLQSGSQKVDQKKCLVPLEVPNMVRLQSDNLQLVTVIKCVTAEGVAFDPAFIFPGEGHFETWFDVPGFEVSRHT</sequence>
<accession>A0ACB6YYG4</accession>